<evidence type="ECO:0000256" key="3">
    <source>
        <dbReference type="ARBA" id="ARBA00060902"/>
    </source>
</evidence>
<keyword evidence="1 4" id="KW-0732">Signal</keyword>
<dbReference type="FunFam" id="3.15.10.30:FF:000001">
    <property type="entry name" value="Takeout-like protein 1"/>
    <property type="match status" value="1"/>
</dbReference>
<name>A0A6P8ZLD9_THRPL</name>
<evidence type="ECO:0000313" key="6">
    <source>
        <dbReference type="RefSeq" id="XP_034238684.1"/>
    </source>
</evidence>
<evidence type="ECO:0000256" key="1">
    <source>
        <dbReference type="ARBA" id="ARBA00022729"/>
    </source>
</evidence>
<feature type="signal peptide" evidence="4">
    <location>
        <begin position="1"/>
        <end position="24"/>
    </location>
</feature>
<dbReference type="SMART" id="SM00700">
    <property type="entry name" value="JHBP"/>
    <property type="match status" value="1"/>
</dbReference>
<reference evidence="6" key="1">
    <citation type="submission" date="2025-08" db="UniProtKB">
        <authorList>
            <consortium name="RefSeq"/>
        </authorList>
    </citation>
    <scope>IDENTIFICATION</scope>
    <source>
        <tissue evidence="6">Total insect</tissue>
    </source>
</reference>
<proteinExistence type="inferred from homology"/>
<dbReference type="Gene3D" id="3.15.10.30">
    <property type="entry name" value="Haemolymph juvenile hormone binding protein"/>
    <property type="match status" value="1"/>
</dbReference>
<protein>
    <submittedName>
        <fullName evidence="6">Protein takeout-like</fullName>
    </submittedName>
</protein>
<evidence type="ECO:0000256" key="2">
    <source>
        <dbReference type="ARBA" id="ARBA00023108"/>
    </source>
</evidence>
<evidence type="ECO:0000256" key="4">
    <source>
        <dbReference type="SAM" id="SignalP"/>
    </source>
</evidence>
<organism evidence="6">
    <name type="scientific">Thrips palmi</name>
    <name type="common">Melon thrips</name>
    <dbReference type="NCBI Taxonomy" id="161013"/>
    <lineage>
        <taxon>Eukaryota</taxon>
        <taxon>Metazoa</taxon>
        <taxon>Ecdysozoa</taxon>
        <taxon>Arthropoda</taxon>
        <taxon>Hexapoda</taxon>
        <taxon>Insecta</taxon>
        <taxon>Pterygota</taxon>
        <taxon>Neoptera</taxon>
        <taxon>Paraneoptera</taxon>
        <taxon>Thysanoptera</taxon>
        <taxon>Terebrantia</taxon>
        <taxon>Thripoidea</taxon>
        <taxon>Thripidae</taxon>
        <taxon>Thrips</taxon>
    </lineage>
</organism>
<dbReference type="AlphaFoldDB" id="A0A6P8ZLD9"/>
<accession>A0A6P8ZLD9</accession>
<dbReference type="OrthoDB" id="8190514at2759"/>
<dbReference type="GO" id="GO:0005615">
    <property type="term" value="C:extracellular space"/>
    <property type="evidence" value="ECO:0007669"/>
    <property type="project" value="TreeGrafter"/>
</dbReference>
<comment type="similarity">
    <text evidence="3">Belongs to the TO family.</text>
</comment>
<evidence type="ECO:0000313" key="5">
    <source>
        <dbReference type="Proteomes" id="UP000515158"/>
    </source>
</evidence>
<dbReference type="InParanoid" id="A0A6P8ZLD9"/>
<dbReference type="PANTHER" id="PTHR11008:SF41">
    <property type="entry name" value="RE70318P"/>
    <property type="match status" value="1"/>
</dbReference>
<keyword evidence="5" id="KW-1185">Reference proteome</keyword>
<dbReference type="InterPro" id="IPR038606">
    <property type="entry name" value="To_sf"/>
</dbReference>
<dbReference type="Proteomes" id="UP000515158">
    <property type="component" value="Unplaced"/>
</dbReference>
<gene>
    <name evidence="6" type="primary">LOC117643729</name>
</gene>
<keyword evidence="2" id="KW-0090">Biological rhythms</keyword>
<dbReference type="PANTHER" id="PTHR11008">
    <property type="entry name" value="PROTEIN TAKEOUT-LIKE PROTEIN"/>
    <property type="match status" value="1"/>
</dbReference>
<sequence length="255" mass="28009">MARSTCTTASTAFALLCLLGCVAAANLADYVVPCKSKDPGLNECVRQAAQDIIVKGAKGIPELGIPVLDPAKVGKLELERNGALTMSLVFNNSTHYGLAGIKIRSASVDPRNNVYNFSVLIPHYVVSGEYDINGRVILLPINGRGQANLTFTNTEAEWSFSGVQEQRDGQTFLRLDKLVTRIHDDSPKRVQVHFDGLFGGNKLLGDTMNNFMNTNWKEITQQLKPSVDASFRRRILPVAQRIVSNFPLSQLFSDL</sequence>
<dbReference type="RefSeq" id="XP_034238684.1">
    <property type="nucleotide sequence ID" value="XM_034382793.1"/>
</dbReference>
<dbReference type="InterPro" id="IPR010562">
    <property type="entry name" value="Haemolymph_juvenile_hormone-bd"/>
</dbReference>
<dbReference type="KEGG" id="tpal:117643729"/>
<dbReference type="GeneID" id="117643729"/>
<feature type="chain" id="PRO_5028115164" evidence="4">
    <location>
        <begin position="25"/>
        <end position="255"/>
    </location>
</feature>
<dbReference type="Pfam" id="PF06585">
    <property type="entry name" value="JHBP"/>
    <property type="match status" value="1"/>
</dbReference>
<dbReference type="GO" id="GO:0007623">
    <property type="term" value="P:circadian rhythm"/>
    <property type="evidence" value="ECO:0007669"/>
    <property type="project" value="UniProtKB-ARBA"/>
</dbReference>